<evidence type="ECO:0000256" key="3">
    <source>
        <dbReference type="ARBA" id="ARBA00023125"/>
    </source>
</evidence>
<evidence type="ECO:0000259" key="5">
    <source>
        <dbReference type="PROSITE" id="PS50931"/>
    </source>
</evidence>
<dbReference type="EMBL" id="WWSC01000017">
    <property type="protein sequence ID" value="MZK42484.1"/>
    <property type="molecule type" value="Genomic_DNA"/>
</dbReference>
<dbReference type="EMBL" id="CYYY01000006">
    <property type="protein sequence ID" value="CUN84320.1"/>
    <property type="molecule type" value="Genomic_DNA"/>
</dbReference>
<evidence type="ECO:0000313" key="6">
    <source>
        <dbReference type="EMBL" id="CUN11844.1"/>
    </source>
</evidence>
<dbReference type="Gene3D" id="1.10.10.10">
    <property type="entry name" value="Winged helix-like DNA-binding domain superfamily/Winged helix DNA-binding domain"/>
    <property type="match status" value="1"/>
</dbReference>
<reference evidence="11 12" key="1">
    <citation type="submission" date="2015-09" db="EMBL/GenBank/DDBJ databases">
        <authorList>
            <consortium name="Pathogen Informatics"/>
        </authorList>
    </citation>
    <scope>NUCLEOTIDE SEQUENCE [LARGE SCALE GENOMIC DNA]</scope>
    <source>
        <strain evidence="7 11">2789STDY5608866</strain>
        <strain evidence="6 12">2789STDY5834961</strain>
    </source>
</reference>
<dbReference type="EMBL" id="CYXO01000012">
    <property type="protein sequence ID" value="CUN11844.1"/>
    <property type="molecule type" value="Genomic_DNA"/>
</dbReference>
<dbReference type="Pfam" id="PF00126">
    <property type="entry name" value="HTH_1"/>
    <property type="match status" value="1"/>
</dbReference>
<dbReference type="SUPFAM" id="SSF53850">
    <property type="entry name" value="Periplasmic binding protein-like II"/>
    <property type="match status" value="1"/>
</dbReference>
<evidence type="ECO:0000256" key="2">
    <source>
        <dbReference type="ARBA" id="ARBA00023015"/>
    </source>
</evidence>
<dbReference type="Proteomes" id="UP000095439">
    <property type="component" value="Unassembled WGS sequence"/>
</dbReference>
<evidence type="ECO:0000313" key="14">
    <source>
        <dbReference type="Proteomes" id="UP000472916"/>
    </source>
</evidence>
<dbReference type="InterPro" id="IPR036390">
    <property type="entry name" value="WH_DNA-bd_sf"/>
</dbReference>
<sequence length="302" mass="34396">MNLKQLEAFVQVAEGGSFSKAAKQLFLTQPTISAHISSLEKELNARFFVRNTKEVKLSDDGKELYRYARQMIDLQKKIEERFETGKSESKHLITIAASTIPAQYLLPEILMKFNERYPKEQVKLLETDSSQVVTKIIDHMVDVGFTGTVLEKKHCKYIPFYKDELIVITPNTEKYQVLHQNIEDISWISGECLIMREEGSGTRKEAGKQLRNAGINLDKLKIIASIENQETIKKSVKQGMGISIISRLAAEEEAKSGDLLTFPIPKADQGRDINLVYNKNYQMSKSAERFIKVVKEVYGIEE</sequence>
<evidence type="ECO:0000313" key="13">
    <source>
        <dbReference type="Proteomes" id="UP000449249"/>
    </source>
</evidence>
<dbReference type="Proteomes" id="UP000449249">
    <property type="component" value="Unassembled WGS sequence"/>
</dbReference>
<evidence type="ECO:0000313" key="10">
    <source>
        <dbReference type="EMBL" id="NSE58803.1"/>
    </source>
</evidence>
<dbReference type="PANTHER" id="PTHR30126:SF40">
    <property type="entry name" value="HTH-TYPE TRANSCRIPTIONAL REGULATOR GLTR"/>
    <property type="match status" value="1"/>
</dbReference>
<reference evidence="10" key="4">
    <citation type="submission" date="2020-02" db="EMBL/GenBank/DDBJ databases">
        <authorList>
            <person name="Littmann E."/>
            <person name="Sorbara M."/>
        </authorList>
    </citation>
    <scope>NUCLEOTIDE SEQUENCE</scope>
    <source>
        <strain evidence="10">MSK.10.16</strain>
    </source>
</reference>
<dbReference type="PANTHER" id="PTHR30126">
    <property type="entry name" value="HTH-TYPE TRANSCRIPTIONAL REGULATOR"/>
    <property type="match status" value="1"/>
</dbReference>
<protein>
    <submittedName>
        <fullName evidence="7">CysJI operon transcriptional activator</fullName>
    </submittedName>
    <submittedName>
        <fullName evidence="8">LysR family transcriptional regulator</fullName>
    </submittedName>
</protein>
<comment type="similarity">
    <text evidence="1">Belongs to the LysR transcriptional regulatory family.</text>
</comment>
<dbReference type="GO" id="GO:0000976">
    <property type="term" value="F:transcription cis-regulatory region binding"/>
    <property type="evidence" value="ECO:0007669"/>
    <property type="project" value="TreeGrafter"/>
</dbReference>
<dbReference type="Pfam" id="PF03466">
    <property type="entry name" value="LysR_substrate"/>
    <property type="match status" value="1"/>
</dbReference>
<keyword evidence="2" id="KW-0805">Transcription regulation</keyword>
<evidence type="ECO:0000313" key="12">
    <source>
        <dbReference type="Proteomes" id="UP000095597"/>
    </source>
</evidence>
<dbReference type="Proteomes" id="UP000472916">
    <property type="component" value="Unassembled WGS sequence"/>
</dbReference>
<dbReference type="InterPro" id="IPR005119">
    <property type="entry name" value="LysR_subst-bd"/>
</dbReference>
<evidence type="ECO:0000313" key="7">
    <source>
        <dbReference type="EMBL" id="CUN84320.1"/>
    </source>
</evidence>
<dbReference type="RefSeq" id="WP_006427357.1">
    <property type="nucleotide sequence ID" value="NZ_CABIWY010000006.1"/>
</dbReference>
<dbReference type="Proteomes" id="UP000724058">
    <property type="component" value="Unassembled WGS sequence"/>
</dbReference>
<dbReference type="Proteomes" id="UP000095597">
    <property type="component" value="Unassembled WGS sequence"/>
</dbReference>
<dbReference type="PROSITE" id="PS50931">
    <property type="entry name" value="HTH_LYSR"/>
    <property type="match status" value="1"/>
</dbReference>
<dbReference type="EMBL" id="WWSH01000013">
    <property type="protein sequence ID" value="MZK11336.1"/>
    <property type="molecule type" value="Genomic_DNA"/>
</dbReference>
<feature type="domain" description="HTH lysR-type" evidence="5">
    <location>
        <begin position="1"/>
        <end position="58"/>
    </location>
</feature>
<dbReference type="PRINTS" id="PR00039">
    <property type="entry name" value="HTHLYSR"/>
</dbReference>
<dbReference type="Gene3D" id="3.40.190.10">
    <property type="entry name" value="Periplasmic binding protein-like II"/>
    <property type="match status" value="2"/>
</dbReference>
<keyword evidence="3" id="KW-0238">DNA-binding</keyword>
<name>A0A174A932_9FIRM</name>
<dbReference type="FunFam" id="1.10.10.10:FF:000001">
    <property type="entry name" value="LysR family transcriptional regulator"/>
    <property type="match status" value="1"/>
</dbReference>
<dbReference type="InterPro" id="IPR036388">
    <property type="entry name" value="WH-like_DNA-bd_sf"/>
</dbReference>
<evidence type="ECO:0000256" key="4">
    <source>
        <dbReference type="ARBA" id="ARBA00023163"/>
    </source>
</evidence>
<proteinExistence type="inferred from homology"/>
<organism evidence="7 11">
    <name type="scientific">Dorea longicatena</name>
    <dbReference type="NCBI Taxonomy" id="88431"/>
    <lineage>
        <taxon>Bacteria</taxon>
        <taxon>Bacillati</taxon>
        <taxon>Bacillota</taxon>
        <taxon>Clostridia</taxon>
        <taxon>Lachnospirales</taxon>
        <taxon>Lachnospiraceae</taxon>
        <taxon>Dorea</taxon>
    </lineage>
</organism>
<dbReference type="InterPro" id="IPR000847">
    <property type="entry name" value="LysR_HTH_N"/>
</dbReference>
<dbReference type="OrthoDB" id="9785745at2"/>
<dbReference type="EMBL" id="JAAIOD010000017">
    <property type="protein sequence ID" value="NSE58803.1"/>
    <property type="molecule type" value="Genomic_DNA"/>
</dbReference>
<reference evidence="13 14" key="2">
    <citation type="journal article" date="2019" name="Nat. Med.">
        <title>A library of human gut bacterial isolates paired with longitudinal multiomics data enables mechanistic microbiome research.</title>
        <authorList>
            <person name="Poyet M."/>
            <person name="Groussin M."/>
            <person name="Gibbons S.M."/>
            <person name="Avila-Pacheco J."/>
            <person name="Jiang X."/>
            <person name="Kearney S.M."/>
            <person name="Perrotta A.R."/>
            <person name="Berdy B."/>
            <person name="Zhao S."/>
            <person name="Lieberman T.D."/>
            <person name="Swanson P.K."/>
            <person name="Smith M."/>
            <person name="Roesemann S."/>
            <person name="Alexander J.E."/>
            <person name="Rich S.A."/>
            <person name="Livny J."/>
            <person name="Vlamakis H."/>
            <person name="Clish C."/>
            <person name="Bullock K."/>
            <person name="Deik A."/>
            <person name="Scott J."/>
            <person name="Pierce K.A."/>
            <person name="Xavier R.J."/>
            <person name="Alm E.J."/>
        </authorList>
    </citation>
    <scope>NUCLEOTIDE SEQUENCE [LARGE SCALE GENOMIC DNA]</scope>
    <source>
        <strain evidence="8 13">BIOML-A1</strain>
        <strain evidence="9 14">BIOML-A6</strain>
    </source>
</reference>
<evidence type="ECO:0000313" key="11">
    <source>
        <dbReference type="Proteomes" id="UP000095439"/>
    </source>
</evidence>
<dbReference type="SUPFAM" id="SSF46785">
    <property type="entry name" value="Winged helix' DNA-binding domain"/>
    <property type="match status" value="1"/>
</dbReference>
<dbReference type="AlphaFoldDB" id="A0A174A932"/>
<gene>
    <name evidence="7" type="primary">cysL_1</name>
    <name evidence="6" type="synonym">cysL_2</name>
    <name evidence="7" type="ORF">ERS852423_01583</name>
    <name evidence="6" type="ORF">ERS852573_02002</name>
    <name evidence="10" type="ORF">G4332_11970</name>
    <name evidence="9" type="ORF">GT528_12505</name>
    <name evidence="8" type="ORF">GT576_13560</name>
</gene>
<dbReference type="GO" id="GO:0003700">
    <property type="term" value="F:DNA-binding transcription factor activity"/>
    <property type="evidence" value="ECO:0007669"/>
    <property type="project" value="InterPro"/>
</dbReference>
<evidence type="ECO:0000313" key="8">
    <source>
        <dbReference type="EMBL" id="MZK11336.1"/>
    </source>
</evidence>
<evidence type="ECO:0000256" key="1">
    <source>
        <dbReference type="ARBA" id="ARBA00009437"/>
    </source>
</evidence>
<keyword evidence="4" id="KW-0804">Transcription</keyword>
<accession>A0A174A932</accession>
<evidence type="ECO:0000313" key="9">
    <source>
        <dbReference type="EMBL" id="MZK42484.1"/>
    </source>
</evidence>
<reference evidence="10" key="3">
    <citation type="journal article" date="2020" name="Cell Host Microbe">
        <title>Functional and Genomic Variation between Human-Derived Isolates of Lachnospiraceae Reveals Inter- and Intra-Species Diversity.</title>
        <authorList>
            <person name="Sorbara M.T."/>
            <person name="Littmann E.R."/>
            <person name="Fontana E."/>
            <person name="Moody T.U."/>
            <person name="Kohout C.E."/>
            <person name="Gjonbalaj M."/>
            <person name="Eaton V."/>
            <person name="Seok R."/>
            <person name="Leiner I.M."/>
            <person name="Pamer E.G."/>
        </authorList>
    </citation>
    <scope>NUCLEOTIDE SEQUENCE</scope>
    <source>
        <strain evidence="10">MSK.10.16</strain>
    </source>
</reference>
<dbReference type="InterPro" id="IPR047788">
    <property type="entry name" value="LysR-like_Sec_metab"/>
</dbReference>
<dbReference type="GeneID" id="93135867"/>
<dbReference type="NCBIfam" id="NF040786">
    <property type="entry name" value="LysR_Sec_metab"/>
    <property type="match status" value="1"/>
</dbReference>